<dbReference type="OrthoDB" id="194358at2759"/>
<name>A0A1E3BHL7_ASPCR</name>
<dbReference type="Pfam" id="PF13637">
    <property type="entry name" value="Ank_4"/>
    <property type="match status" value="1"/>
</dbReference>
<evidence type="ECO:0000256" key="3">
    <source>
        <dbReference type="PROSITE-ProRule" id="PRU00023"/>
    </source>
</evidence>
<evidence type="ECO:0000313" key="5">
    <source>
        <dbReference type="EMBL" id="ODM20444.1"/>
    </source>
</evidence>
<dbReference type="SMART" id="SM00248">
    <property type="entry name" value="ANK"/>
    <property type="match status" value="13"/>
</dbReference>
<dbReference type="Pfam" id="PF00023">
    <property type="entry name" value="Ank"/>
    <property type="match status" value="2"/>
</dbReference>
<evidence type="ECO:0000313" key="6">
    <source>
        <dbReference type="Proteomes" id="UP000094569"/>
    </source>
</evidence>
<feature type="compositionally biased region" description="Basic and acidic residues" evidence="4">
    <location>
        <begin position="1061"/>
        <end position="1079"/>
    </location>
</feature>
<feature type="repeat" description="ANK" evidence="3">
    <location>
        <begin position="473"/>
        <end position="505"/>
    </location>
</feature>
<dbReference type="Pfam" id="PF13606">
    <property type="entry name" value="Ank_3"/>
    <property type="match status" value="1"/>
</dbReference>
<feature type="region of interest" description="Disordered" evidence="4">
    <location>
        <begin position="914"/>
        <end position="1002"/>
    </location>
</feature>
<feature type="repeat" description="ANK" evidence="3">
    <location>
        <begin position="605"/>
        <end position="625"/>
    </location>
</feature>
<protein>
    <submittedName>
        <fullName evidence="5">Uncharacterized protein</fullName>
    </submittedName>
</protein>
<dbReference type="InterPro" id="IPR002110">
    <property type="entry name" value="Ankyrin_rpt"/>
</dbReference>
<proteinExistence type="predicted"/>
<sequence length="1112" mass="119763">MDPVSAFGLVSGAFQIAQIALQTAQGLTTLRGKFENADLTIWSLIGELRTIRSALIQLGDWAQFNSRDSLSPVFNDGDEGLNVALEGCSVIMDVLSREVAALAQGTEEGTVVGFRVRARAVWNEGIMRDHQDRLHAQVLALQLLLQACQCRTSSEQVQLLRKVENRQIIRKAAEDTATLRSRRSQYANSHAATSSLSVVQSSVGETVFDFDDTVMASPAYQHALRHARSRSEQLSIAGHSEPTDEGYSTGMANTPNASIPSRSPSIQQPLPIHPHESVSPDFVRRKTVPIRPNTGPLNQVDIRRWQSDSTPTSLGTRSSGSRSEKVRSFLRRISTSGSVKSRASGTAIDSVGGRRSRGRDFNISIDLKTANGASAPLIVKAAQAGARIEVERLIQSNHDIEARHIASRRNALMVAAHCGNEEVVDLLIQNNARLDVVDGSGSTALHLAASRGHVEVLELLLVENVDVEARNTHGRTALWVAADHGQLDATQMLLTMRAKVNSRADNQMTAVHAAAKRGDKEIIELLISQGADLEAKDAALMTALHYACEEGHLDAIETLLNSKMNINAPGSDKRTPLICAAAMGKLSAVELLLKKKASSRCIDEAGMTALHWAAFNGHTEIVSLLDQKKGLSAMTNIAGRTALHLSVMNSQFAVVELLLRKENVSLEARCDSGLTPLHYACTANNVEITRLLLTAGSDIEAQTGGDQRTPVHIAAAGGSMALLNLLCDKGASLDARDAMGDRALCVACRQGHAAAVQNLLNRGSSLYQKFGNRLHEDSPLCLAAMGGHLPVVSLLLQHGASISRSDETGWQPARYAAYHGHPDVLQLLLINSPPSTNAGLDSALTADNIGFAPHVMIPEERKKKVRELLGQAQRGPLSIESAPAPVPRDLPLLPAAPTAYKPFKLVLPSSQNGARNVTINEDRTSPQELPGTLEQGLPNSRSVTPDQMRGEVRDQETDWWATTSVQGPATGMRERGRVSQPSPVHAQDPVFIQQPQPRAVSATTNPWFDSMQAQATVPRGSSGGSAGTQQPLSDPGLGGTPSFVSPQPTPRVSVLADDTQDMSRRLLDLLRNEPSRNDNDDNDERSETSSVTTVYTAPERSDTPNMVYELPA</sequence>
<dbReference type="Gene3D" id="1.25.40.20">
    <property type="entry name" value="Ankyrin repeat-containing domain"/>
    <property type="match status" value="5"/>
</dbReference>
<feature type="region of interest" description="Disordered" evidence="4">
    <location>
        <begin position="1015"/>
        <end position="1112"/>
    </location>
</feature>
<dbReference type="PANTHER" id="PTHR24166">
    <property type="entry name" value="ROLLING PEBBLES, ISOFORM B"/>
    <property type="match status" value="1"/>
</dbReference>
<feature type="compositionally biased region" description="Polar residues" evidence="4">
    <location>
        <begin position="993"/>
        <end position="1002"/>
    </location>
</feature>
<comment type="caution">
    <text evidence="5">The sequence shown here is derived from an EMBL/GenBank/DDBJ whole genome shotgun (WGS) entry which is preliminary data.</text>
</comment>
<feature type="region of interest" description="Disordered" evidence="4">
    <location>
        <begin position="304"/>
        <end position="326"/>
    </location>
</feature>
<feature type="repeat" description="ANK" evidence="3">
    <location>
        <begin position="706"/>
        <end position="738"/>
    </location>
</feature>
<feature type="repeat" description="ANK" evidence="3">
    <location>
        <begin position="638"/>
        <end position="661"/>
    </location>
</feature>
<dbReference type="InterPro" id="IPR050889">
    <property type="entry name" value="Dendritic_Spine_Reg/Scaffold"/>
</dbReference>
<keyword evidence="2 3" id="KW-0040">ANK repeat</keyword>
<feature type="repeat" description="ANK" evidence="3">
    <location>
        <begin position="407"/>
        <end position="439"/>
    </location>
</feature>
<gene>
    <name evidence="5" type="ORF">SI65_03497</name>
</gene>
<reference evidence="5 6" key="1">
    <citation type="journal article" date="2016" name="BMC Genomics">
        <title>Comparative genomic and transcriptomic analyses of the Fuzhuan brick tea-fermentation fungus Aspergillus cristatus.</title>
        <authorList>
            <person name="Ge Y."/>
            <person name="Wang Y."/>
            <person name="Liu Y."/>
            <person name="Tan Y."/>
            <person name="Ren X."/>
            <person name="Zhang X."/>
            <person name="Hyde K.D."/>
            <person name="Liu Y."/>
            <person name="Liu Z."/>
        </authorList>
    </citation>
    <scope>NUCLEOTIDE SEQUENCE [LARGE SCALE GENOMIC DNA]</scope>
    <source>
        <strain evidence="5 6">GZAAS20.1005</strain>
    </source>
</reference>
<dbReference type="Pfam" id="PF12796">
    <property type="entry name" value="Ank_2"/>
    <property type="match status" value="3"/>
</dbReference>
<feature type="repeat" description="ANK" evidence="3">
    <location>
        <begin position="440"/>
        <end position="472"/>
    </location>
</feature>
<evidence type="ECO:0000256" key="1">
    <source>
        <dbReference type="ARBA" id="ARBA00022737"/>
    </source>
</evidence>
<feature type="compositionally biased region" description="Low complexity" evidence="4">
    <location>
        <begin position="258"/>
        <end position="270"/>
    </location>
</feature>
<dbReference type="AlphaFoldDB" id="A0A1E3BHL7"/>
<feature type="repeat" description="ANK" evidence="3">
    <location>
        <begin position="672"/>
        <end position="704"/>
    </location>
</feature>
<feature type="repeat" description="ANK" evidence="3">
    <location>
        <begin position="775"/>
        <end position="807"/>
    </location>
</feature>
<keyword evidence="1" id="KW-0677">Repeat</keyword>
<dbReference type="SUPFAM" id="SSF48403">
    <property type="entry name" value="Ankyrin repeat"/>
    <property type="match status" value="2"/>
</dbReference>
<dbReference type="VEuPathDB" id="FungiDB:SI65_03497"/>
<feature type="repeat" description="ANK" evidence="3">
    <location>
        <begin position="539"/>
        <end position="571"/>
    </location>
</feature>
<dbReference type="PROSITE" id="PS50088">
    <property type="entry name" value="ANK_REPEAT"/>
    <property type="match status" value="11"/>
</dbReference>
<accession>A0A1E3BHL7</accession>
<dbReference type="STRING" id="573508.A0A1E3BHL7"/>
<dbReference type="PRINTS" id="PR01415">
    <property type="entry name" value="ANKYRIN"/>
</dbReference>
<dbReference type="EMBL" id="JXNT01000003">
    <property type="protein sequence ID" value="ODM20444.1"/>
    <property type="molecule type" value="Genomic_DNA"/>
</dbReference>
<feature type="repeat" description="ANK" evidence="3">
    <location>
        <begin position="572"/>
        <end position="604"/>
    </location>
</feature>
<keyword evidence="6" id="KW-1185">Reference proteome</keyword>
<dbReference type="PANTHER" id="PTHR24166:SF48">
    <property type="entry name" value="PROTEIN VAPYRIN"/>
    <property type="match status" value="1"/>
</dbReference>
<dbReference type="InterPro" id="IPR036770">
    <property type="entry name" value="Ankyrin_rpt-contain_sf"/>
</dbReference>
<feature type="repeat" description="ANK" evidence="3">
    <location>
        <begin position="506"/>
        <end position="538"/>
    </location>
</feature>
<organism evidence="5 6">
    <name type="scientific">Aspergillus cristatus</name>
    <name type="common">Chinese Fuzhuan brick tea-fermentation fungus</name>
    <name type="synonym">Eurotium cristatum</name>
    <dbReference type="NCBI Taxonomy" id="573508"/>
    <lineage>
        <taxon>Eukaryota</taxon>
        <taxon>Fungi</taxon>
        <taxon>Dikarya</taxon>
        <taxon>Ascomycota</taxon>
        <taxon>Pezizomycotina</taxon>
        <taxon>Eurotiomycetes</taxon>
        <taxon>Eurotiomycetidae</taxon>
        <taxon>Eurotiales</taxon>
        <taxon>Aspergillaceae</taxon>
        <taxon>Aspergillus</taxon>
        <taxon>Aspergillus subgen. Aspergillus</taxon>
    </lineage>
</organism>
<dbReference type="Proteomes" id="UP000094569">
    <property type="component" value="Unassembled WGS sequence"/>
</dbReference>
<evidence type="ECO:0000256" key="4">
    <source>
        <dbReference type="SAM" id="MobiDB-lite"/>
    </source>
</evidence>
<dbReference type="PROSITE" id="PS50297">
    <property type="entry name" value="ANK_REP_REGION"/>
    <property type="match status" value="10"/>
</dbReference>
<feature type="region of interest" description="Disordered" evidence="4">
    <location>
        <begin position="226"/>
        <end position="278"/>
    </location>
</feature>
<feature type="compositionally biased region" description="Low complexity" evidence="4">
    <location>
        <begin position="309"/>
        <end position="321"/>
    </location>
</feature>
<evidence type="ECO:0000256" key="2">
    <source>
        <dbReference type="ARBA" id="ARBA00023043"/>
    </source>
</evidence>